<evidence type="ECO:0000259" key="9">
    <source>
        <dbReference type="Pfam" id="PF25198"/>
    </source>
</evidence>
<dbReference type="InterPro" id="IPR038501">
    <property type="entry name" value="Spore_GerAC_C_sf"/>
</dbReference>
<feature type="domain" description="Spore germination GerAC-like C-terminal" evidence="8">
    <location>
        <begin position="210"/>
        <end position="376"/>
    </location>
</feature>
<name>A0A1I2IJZ8_9BACL</name>
<protein>
    <submittedName>
        <fullName evidence="10">Spore germination protein KC</fullName>
    </submittedName>
</protein>
<dbReference type="PROSITE" id="PS51257">
    <property type="entry name" value="PROKAR_LIPOPROTEIN"/>
    <property type="match status" value="1"/>
</dbReference>
<proteinExistence type="inferred from homology"/>
<accession>A0A1I2IJZ8</accession>
<dbReference type="EMBL" id="FONN01000037">
    <property type="protein sequence ID" value="SFF42659.1"/>
    <property type="molecule type" value="Genomic_DNA"/>
</dbReference>
<comment type="subcellular location">
    <subcellularLocation>
        <location evidence="1">Membrane</location>
        <topology evidence="1">Lipid-anchor</topology>
    </subcellularLocation>
</comment>
<keyword evidence="7" id="KW-0449">Lipoprotein</keyword>
<dbReference type="GO" id="GO:0009847">
    <property type="term" value="P:spore germination"/>
    <property type="evidence" value="ECO:0007669"/>
    <property type="project" value="InterPro"/>
</dbReference>
<sequence length="387" mass="43575">MILNRIFFVSLISCLALLTGCWDRKEMDDLALVLASGVDLTDEGQVEITLQIALPTGIPSSLQSSGKAANPIVVLSAAGKDSIDAFDQLQQQMSRRINLGHRGVIVIGEKYARQGFDRILDTLLRSSESRYNSYIVTTYGTTAKEILNSPYQLELIPAIGINKLQYNDYSLSIQIDKFIDALSSFDKEPVTGAIRVTKHGSKQQGFILDKAAVYRSNKLVGFLSGDELKAFRLLTRKFDGIHLTTQMEPPTKKQKGTISVQMIKAETNIHTELKNGKPEVSIYFKAVAKVLSNDTNMDLSKTINRVEERFSEDCHKAIMGMLSRTQKKFKADIVGIGREFHIQHPYVWKKIKNDWNMRYPEISIQLITDFRIERVGRTQAPAQLQEN</sequence>
<comment type="similarity">
    <text evidence="2">Belongs to the GerABKC lipoprotein family.</text>
</comment>
<organism evidence="10 11">
    <name type="scientific">Paenibacillus algorifonticola</name>
    <dbReference type="NCBI Taxonomy" id="684063"/>
    <lineage>
        <taxon>Bacteria</taxon>
        <taxon>Bacillati</taxon>
        <taxon>Bacillota</taxon>
        <taxon>Bacilli</taxon>
        <taxon>Bacillales</taxon>
        <taxon>Paenibacillaceae</taxon>
        <taxon>Paenibacillus</taxon>
    </lineage>
</organism>
<dbReference type="InterPro" id="IPR057336">
    <property type="entry name" value="GerAC_N"/>
</dbReference>
<evidence type="ECO:0000256" key="5">
    <source>
        <dbReference type="ARBA" id="ARBA00023136"/>
    </source>
</evidence>
<keyword evidence="6" id="KW-0564">Palmitate</keyword>
<dbReference type="PANTHER" id="PTHR35789">
    <property type="entry name" value="SPORE GERMINATION PROTEIN B3"/>
    <property type="match status" value="1"/>
</dbReference>
<dbReference type="Proteomes" id="UP000183410">
    <property type="component" value="Unassembled WGS sequence"/>
</dbReference>
<keyword evidence="11" id="KW-1185">Reference proteome</keyword>
<dbReference type="AlphaFoldDB" id="A0A1I2IJZ8"/>
<dbReference type="RefSeq" id="WP_046234366.1">
    <property type="nucleotide sequence ID" value="NZ_FONN01000037.1"/>
</dbReference>
<evidence type="ECO:0000256" key="3">
    <source>
        <dbReference type="ARBA" id="ARBA00022544"/>
    </source>
</evidence>
<gene>
    <name evidence="10" type="ORF">SAMN04487969_13749</name>
</gene>
<dbReference type="NCBIfam" id="TIGR02887">
    <property type="entry name" value="spore_ger_x_C"/>
    <property type="match status" value="1"/>
</dbReference>
<evidence type="ECO:0000256" key="6">
    <source>
        <dbReference type="ARBA" id="ARBA00023139"/>
    </source>
</evidence>
<evidence type="ECO:0000256" key="4">
    <source>
        <dbReference type="ARBA" id="ARBA00022729"/>
    </source>
</evidence>
<dbReference type="Pfam" id="PF05504">
    <property type="entry name" value="Spore_GerAC"/>
    <property type="match status" value="1"/>
</dbReference>
<dbReference type="InterPro" id="IPR008844">
    <property type="entry name" value="Spore_GerAC-like"/>
</dbReference>
<dbReference type="OrthoDB" id="9816067at2"/>
<evidence type="ECO:0000259" key="8">
    <source>
        <dbReference type="Pfam" id="PF05504"/>
    </source>
</evidence>
<evidence type="ECO:0000313" key="11">
    <source>
        <dbReference type="Proteomes" id="UP000183410"/>
    </source>
</evidence>
<keyword evidence="4" id="KW-0732">Signal</keyword>
<keyword evidence="5" id="KW-0472">Membrane</keyword>
<dbReference type="PANTHER" id="PTHR35789:SF1">
    <property type="entry name" value="SPORE GERMINATION PROTEIN B3"/>
    <property type="match status" value="1"/>
</dbReference>
<reference evidence="11" key="1">
    <citation type="submission" date="2016-10" db="EMBL/GenBank/DDBJ databases">
        <authorList>
            <person name="Varghese N."/>
            <person name="Submissions S."/>
        </authorList>
    </citation>
    <scope>NUCLEOTIDE SEQUENCE [LARGE SCALE GENOMIC DNA]</scope>
    <source>
        <strain evidence="11">CGMCC 1.10223</strain>
    </source>
</reference>
<dbReference type="GO" id="GO:0016020">
    <property type="term" value="C:membrane"/>
    <property type="evidence" value="ECO:0007669"/>
    <property type="project" value="UniProtKB-SubCell"/>
</dbReference>
<keyword evidence="3" id="KW-0309">Germination</keyword>
<dbReference type="InterPro" id="IPR046953">
    <property type="entry name" value="Spore_GerAC-like_C"/>
</dbReference>
<feature type="domain" description="Spore germination protein N-terminal" evidence="9">
    <location>
        <begin position="23"/>
        <end position="195"/>
    </location>
</feature>
<evidence type="ECO:0000313" key="10">
    <source>
        <dbReference type="EMBL" id="SFF42659.1"/>
    </source>
</evidence>
<evidence type="ECO:0000256" key="7">
    <source>
        <dbReference type="ARBA" id="ARBA00023288"/>
    </source>
</evidence>
<evidence type="ECO:0000256" key="1">
    <source>
        <dbReference type="ARBA" id="ARBA00004635"/>
    </source>
</evidence>
<dbReference type="Pfam" id="PF25198">
    <property type="entry name" value="Spore_GerAC_N"/>
    <property type="match status" value="1"/>
</dbReference>
<evidence type="ECO:0000256" key="2">
    <source>
        <dbReference type="ARBA" id="ARBA00007886"/>
    </source>
</evidence>
<dbReference type="Gene3D" id="3.30.300.210">
    <property type="entry name" value="Nutrient germinant receptor protein C, domain 3"/>
    <property type="match status" value="1"/>
</dbReference>